<dbReference type="Gene3D" id="2.60.40.420">
    <property type="entry name" value="Cupredoxins - blue copper proteins"/>
    <property type="match status" value="1"/>
</dbReference>
<dbReference type="EMBL" id="FOXH01000006">
    <property type="protein sequence ID" value="SFP81718.1"/>
    <property type="molecule type" value="Genomic_DNA"/>
</dbReference>
<dbReference type="Pfam" id="PF00127">
    <property type="entry name" value="Copper-bind"/>
    <property type="match status" value="1"/>
</dbReference>
<dbReference type="CDD" id="cd04233">
    <property type="entry name" value="Auracyanin"/>
    <property type="match status" value="1"/>
</dbReference>
<dbReference type="AlphaFoldDB" id="A0A1I5TFJ9"/>
<sequence>MIFKVSALCCPKINSYLPGILKQSLKVFLICAVTIFFLSNQTAFAQRDTTITLKVLGGLQFDLPRFAVRPNTKVTVILDNHDDMAHNVVFTKPNSRLKVVDEALKLGDKGAKMDYVPNSPLILAHTKILEPGRTESISFLIENEGIYPYVCTYPGHGYVMYGAMYATTKALPPLEKDLNVPEGQRLGTPNMADHSGHHMAPASPHPYPLEYPLLYRTFMPDCGPAAIAVALNPNESYCFDAGKCYLRYAWSGGFVDNTDHWKGNGNKLAKIVGSVYWKDETGFPFKAGKNQKIPTVHFKGYHLTKRLPAFRYMLDEISVSETVKLSAKGNGIIREFTFKNNPDVLFFTTGNPAGIKFTFSTGKYKNGVLEIPAGTARLTITSTRI</sequence>
<keyword evidence="3" id="KW-0249">Electron transport</keyword>
<dbReference type="SUPFAM" id="SSF49503">
    <property type="entry name" value="Cupredoxins"/>
    <property type="match status" value="1"/>
</dbReference>
<dbReference type="InterPro" id="IPR028871">
    <property type="entry name" value="BlueCu_1_BS"/>
</dbReference>
<dbReference type="STRING" id="1079859.SAMN04515674_10624"/>
<keyword evidence="7" id="KW-1185">Reference proteome</keyword>
<evidence type="ECO:0000256" key="2">
    <source>
        <dbReference type="ARBA" id="ARBA00022723"/>
    </source>
</evidence>
<evidence type="ECO:0000313" key="7">
    <source>
        <dbReference type="Proteomes" id="UP000199306"/>
    </source>
</evidence>
<dbReference type="Proteomes" id="UP000199306">
    <property type="component" value="Unassembled WGS sequence"/>
</dbReference>
<evidence type="ECO:0000256" key="1">
    <source>
        <dbReference type="ARBA" id="ARBA00022448"/>
    </source>
</evidence>
<evidence type="ECO:0000313" key="6">
    <source>
        <dbReference type="EMBL" id="SFP81718.1"/>
    </source>
</evidence>
<proteinExistence type="predicted"/>
<dbReference type="PANTHER" id="PTHR38439:SF3">
    <property type="entry name" value="COPPER-RESISTANT CUPROPROTEIN COPI"/>
    <property type="match status" value="1"/>
</dbReference>
<gene>
    <name evidence="6" type="ORF">SAMN04515674_10624</name>
</gene>
<dbReference type="GO" id="GO:0009055">
    <property type="term" value="F:electron transfer activity"/>
    <property type="evidence" value="ECO:0007669"/>
    <property type="project" value="InterPro"/>
</dbReference>
<evidence type="ECO:0000259" key="5">
    <source>
        <dbReference type="Pfam" id="PF00127"/>
    </source>
</evidence>
<keyword evidence="1" id="KW-0813">Transport</keyword>
<dbReference type="InterPro" id="IPR050845">
    <property type="entry name" value="Cu-binding_ET"/>
</dbReference>
<dbReference type="OrthoDB" id="9814063at2"/>
<dbReference type="GO" id="GO:0005507">
    <property type="term" value="F:copper ion binding"/>
    <property type="evidence" value="ECO:0007669"/>
    <property type="project" value="InterPro"/>
</dbReference>
<evidence type="ECO:0000256" key="3">
    <source>
        <dbReference type="ARBA" id="ARBA00022982"/>
    </source>
</evidence>
<feature type="domain" description="Blue (type 1) copper" evidence="5">
    <location>
        <begin position="57"/>
        <end position="163"/>
    </location>
</feature>
<protein>
    <submittedName>
        <fullName evidence="6">Copper binding protein, plastocyanin/azurin family</fullName>
    </submittedName>
</protein>
<dbReference type="InterPro" id="IPR008972">
    <property type="entry name" value="Cupredoxin"/>
</dbReference>
<dbReference type="PROSITE" id="PS00196">
    <property type="entry name" value="COPPER_BLUE"/>
    <property type="match status" value="1"/>
</dbReference>
<reference evidence="6 7" key="1">
    <citation type="submission" date="2016-10" db="EMBL/GenBank/DDBJ databases">
        <authorList>
            <person name="de Groot N.N."/>
        </authorList>
    </citation>
    <scope>NUCLEOTIDE SEQUENCE [LARGE SCALE GENOMIC DNA]</scope>
    <source>
        <strain evidence="7">E92,LMG 26720,CCM 7988</strain>
    </source>
</reference>
<dbReference type="RefSeq" id="WP_092017104.1">
    <property type="nucleotide sequence ID" value="NZ_FOXH01000006.1"/>
</dbReference>
<keyword evidence="4" id="KW-0186">Copper</keyword>
<dbReference type="PANTHER" id="PTHR38439">
    <property type="entry name" value="AURACYANIN-B"/>
    <property type="match status" value="1"/>
</dbReference>
<name>A0A1I5TFJ9_9BACT</name>
<accession>A0A1I5TFJ9</accession>
<organism evidence="6 7">
    <name type="scientific">Pseudarcicella hirudinis</name>
    <dbReference type="NCBI Taxonomy" id="1079859"/>
    <lineage>
        <taxon>Bacteria</taxon>
        <taxon>Pseudomonadati</taxon>
        <taxon>Bacteroidota</taxon>
        <taxon>Cytophagia</taxon>
        <taxon>Cytophagales</taxon>
        <taxon>Flectobacillaceae</taxon>
        <taxon>Pseudarcicella</taxon>
    </lineage>
</organism>
<dbReference type="InterPro" id="IPR000923">
    <property type="entry name" value="BlueCu_1"/>
</dbReference>
<evidence type="ECO:0000256" key="4">
    <source>
        <dbReference type="ARBA" id="ARBA00023008"/>
    </source>
</evidence>
<keyword evidence="2" id="KW-0479">Metal-binding</keyword>